<evidence type="ECO:0000259" key="10">
    <source>
        <dbReference type="Pfam" id="PF21694"/>
    </source>
</evidence>
<evidence type="ECO:0000256" key="8">
    <source>
        <dbReference type="ARBA" id="ARBA00049244"/>
    </source>
</evidence>
<gene>
    <name evidence="13" type="primary">holA</name>
    <name evidence="14" type="ORF">AX245_05045</name>
    <name evidence="15" type="ORF">C4618_06790</name>
    <name evidence="16" type="ORF">NCTC8181_00166</name>
    <name evidence="17" type="ORF">NCTC8185_02122</name>
    <name evidence="18" type="ORF">NCTC9828_01787</name>
    <name evidence="13" type="ORF">QP229_01630</name>
    <name evidence="12" type="ORF">WA04_10115</name>
    <name evidence="11" type="ORF">WA45_08390</name>
</gene>
<evidence type="ECO:0000313" key="17">
    <source>
        <dbReference type="EMBL" id="SUN14822.1"/>
    </source>
</evidence>
<evidence type="ECO:0000313" key="14">
    <source>
        <dbReference type="EMBL" id="OCM71186.1"/>
    </source>
</evidence>
<reference evidence="14 21" key="2">
    <citation type="journal article" date="2016" name="Sci. Rep.">
        <title>Serotype IV Streptococcus agalactiae ST-452 has arisen from large genomic recombination events between CC23 and the hypervirulent CC17 lineages.</title>
        <authorList>
            <person name="Campisi E."/>
            <person name="Rinaudo C.D."/>
            <person name="Donati C."/>
            <person name="Barucco M."/>
            <person name="Torricelli G."/>
            <person name="Edwards M.S."/>
            <person name="Baker C.J."/>
            <person name="Margarit I."/>
            <person name="Rosini R."/>
        </authorList>
    </citation>
    <scope>NUCLEOTIDE SEQUENCE [LARGE SCALE GENOMIC DNA]</scope>
    <source>
        <strain evidence="14 21">CZ-PW-140</strain>
    </source>
</reference>
<proteinExistence type="inferred from homology"/>
<dbReference type="GO" id="GO:0003887">
    <property type="term" value="F:DNA-directed DNA polymerase activity"/>
    <property type="evidence" value="ECO:0007669"/>
    <property type="project" value="UniProtKB-KW"/>
</dbReference>
<dbReference type="GO" id="GO:0006261">
    <property type="term" value="P:DNA-templated DNA replication"/>
    <property type="evidence" value="ECO:0007669"/>
    <property type="project" value="TreeGrafter"/>
</dbReference>
<dbReference type="Pfam" id="PF21694">
    <property type="entry name" value="DNA_pol3_delta_C"/>
    <property type="match status" value="1"/>
</dbReference>
<dbReference type="Proteomes" id="UP001230629">
    <property type="component" value="Unassembled WGS sequence"/>
</dbReference>
<dbReference type="EMBL" id="LBKL01000093">
    <property type="protein sequence ID" value="KLL35641.1"/>
    <property type="molecule type" value="Genomic_DNA"/>
</dbReference>
<dbReference type="Proteomes" id="UP000256718">
    <property type="component" value="Unassembled WGS sequence"/>
</dbReference>
<evidence type="ECO:0000256" key="1">
    <source>
        <dbReference type="ARBA" id="ARBA00012417"/>
    </source>
</evidence>
<reference evidence="13" key="5">
    <citation type="submission" date="2023-05" db="EMBL/GenBank/DDBJ databases">
        <title>Cataloging the Phylogenetic Diversity of Human Bladder Bacteria.</title>
        <authorList>
            <person name="Du J."/>
        </authorList>
    </citation>
    <scope>NUCLEOTIDE SEQUENCE</scope>
    <source>
        <strain evidence="13">UMB8703</strain>
    </source>
</reference>
<dbReference type="Proteomes" id="UP000035174">
    <property type="component" value="Unassembled WGS sequence"/>
</dbReference>
<dbReference type="PANTHER" id="PTHR34388:SF1">
    <property type="entry name" value="DNA POLYMERASE III SUBUNIT DELTA"/>
    <property type="match status" value="1"/>
</dbReference>
<reference evidence="15 25" key="3">
    <citation type="journal article" date="2018" name="Emerg. Microbes Infect.">
        <title>Phenotypic and molecular analysis of nontypeable Group B streptococci: identification of cps2a and hybrid cps2a/cps5 Group B streptococcal capsule gene clusters.</title>
        <authorList>
            <person name="Alhhazmi A."/>
            <person name="Tyrrell G.J."/>
        </authorList>
    </citation>
    <scope>NUCLEOTIDE SEQUENCE [LARGE SCALE GENOMIC DNA]</scope>
    <source>
        <strain evidence="15 25">PLGBS17</strain>
    </source>
</reference>
<dbReference type="EMBL" id="JASOIH010000001">
    <property type="protein sequence ID" value="MDK6898696.1"/>
    <property type="molecule type" value="Genomic_DNA"/>
</dbReference>
<dbReference type="InterPro" id="IPR027417">
    <property type="entry name" value="P-loop_NTPase"/>
</dbReference>
<feature type="domain" description="DNA polymerase III delta N-terminal" evidence="9">
    <location>
        <begin position="20"/>
        <end position="142"/>
    </location>
</feature>
<keyword evidence="4 16" id="KW-0548">Nucleotidyltransferase</keyword>
<dbReference type="EMBL" id="QHGZ01000154">
    <property type="protein sequence ID" value="RDY81571.1"/>
    <property type="molecule type" value="Genomic_DNA"/>
</dbReference>
<dbReference type="Proteomes" id="UP000035346">
    <property type="component" value="Unassembled WGS sequence"/>
</dbReference>
<dbReference type="RefSeq" id="WP_000560292.1">
    <property type="nucleotide sequence ID" value="NZ_AP018935.1"/>
</dbReference>
<organism evidence="16 22">
    <name type="scientific">Streptococcus agalactiae</name>
    <dbReference type="NCBI Taxonomy" id="1311"/>
    <lineage>
        <taxon>Bacteria</taxon>
        <taxon>Bacillati</taxon>
        <taxon>Bacillota</taxon>
        <taxon>Bacilli</taxon>
        <taxon>Lactobacillales</taxon>
        <taxon>Streptococcaceae</taxon>
        <taxon>Streptococcus</taxon>
    </lineage>
</organism>
<dbReference type="PANTHER" id="PTHR34388">
    <property type="entry name" value="DNA POLYMERASE III SUBUNIT DELTA"/>
    <property type="match status" value="1"/>
</dbReference>
<dbReference type="Gene3D" id="1.20.272.10">
    <property type="match status" value="1"/>
</dbReference>
<evidence type="ECO:0000313" key="25">
    <source>
        <dbReference type="Proteomes" id="UP000256718"/>
    </source>
</evidence>
<dbReference type="Proteomes" id="UP000255140">
    <property type="component" value="Unassembled WGS sequence"/>
</dbReference>
<evidence type="ECO:0000256" key="3">
    <source>
        <dbReference type="ARBA" id="ARBA00022679"/>
    </source>
</evidence>
<dbReference type="NCBIfam" id="TIGR01128">
    <property type="entry name" value="holA"/>
    <property type="match status" value="1"/>
</dbReference>
<dbReference type="SUPFAM" id="SSF48019">
    <property type="entry name" value="post-AAA+ oligomerization domain-like"/>
    <property type="match status" value="1"/>
</dbReference>
<reference evidence="19 20" key="1">
    <citation type="journal article" date="2015" name="PLoS ONE">
        <title>Genomic analysis reveals the molecular basis for capsule loss in the group B streptococcus population.</title>
        <authorList>
            <consortium name="DEVANI Consortium"/>
            <person name="Rosini R."/>
            <person name="Campisi E."/>
            <person name="De Chiara M."/>
            <person name="Tettelin H."/>
            <person name="Rinaudo D."/>
            <person name="Toniolo C."/>
            <person name="Metruccio M."/>
            <person name="Guidotti S."/>
            <person name="Sorensen U.B."/>
            <person name="Kilian M."/>
            <person name="Ramirez M."/>
            <person name="Janulczyk R."/>
            <person name="Donati C."/>
            <person name="Grandi G."/>
            <person name="Margarit I."/>
        </authorList>
    </citation>
    <scope>NUCLEOTIDE SEQUENCE [LARGE SCALE GENOMIC DNA]</scope>
    <source>
        <strain evidence="12 20">DK-B-USS-215</strain>
        <strain evidence="11 19">ES-PW-063</strain>
    </source>
</reference>
<evidence type="ECO:0000313" key="20">
    <source>
        <dbReference type="Proteomes" id="UP000035346"/>
    </source>
</evidence>
<dbReference type="SUPFAM" id="SSF52540">
    <property type="entry name" value="P-loop containing nucleoside triphosphate hydrolases"/>
    <property type="match status" value="1"/>
</dbReference>
<dbReference type="Proteomes" id="UP000254076">
    <property type="component" value="Unassembled WGS sequence"/>
</dbReference>
<keyword evidence="5" id="KW-0235">DNA replication</keyword>
<dbReference type="OMA" id="EEPYYID"/>
<evidence type="ECO:0000313" key="16">
    <source>
        <dbReference type="EMBL" id="SQA17246.1"/>
    </source>
</evidence>
<evidence type="ECO:0000256" key="4">
    <source>
        <dbReference type="ARBA" id="ARBA00022695"/>
    </source>
</evidence>
<dbReference type="KEGG" id="sage:EN72_04675"/>
<dbReference type="GO" id="GO:0009360">
    <property type="term" value="C:DNA polymerase III complex"/>
    <property type="evidence" value="ECO:0007669"/>
    <property type="project" value="InterPro"/>
</dbReference>
<evidence type="ECO:0000256" key="2">
    <source>
        <dbReference type="ARBA" id="ARBA00017703"/>
    </source>
</evidence>
<dbReference type="InterPro" id="IPR008921">
    <property type="entry name" value="DNA_pol3_clamp-load_cplx_C"/>
</dbReference>
<accession>A0A076Z622</accession>
<evidence type="ECO:0000313" key="18">
    <source>
        <dbReference type="EMBL" id="SUN29493.1"/>
    </source>
</evidence>
<dbReference type="AlphaFoldDB" id="A0A076Z622"/>
<comment type="caution">
    <text evidence="16">The sequence shown here is derived from an EMBL/GenBank/DDBJ whole genome shotgun (WGS) entry which is preliminary data.</text>
</comment>
<evidence type="ECO:0000256" key="5">
    <source>
        <dbReference type="ARBA" id="ARBA00022705"/>
    </source>
</evidence>
<comment type="similarity">
    <text evidence="7">Belongs to the DNA polymerase HolA subunit family.</text>
</comment>
<dbReference type="Pfam" id="PF06144">
    <property type="entry name" value="DNA_pol3_delta"/>
    <property type="match status" value="1"/>
</dbReference>
<evidence type="ECO:0000256" key="6">
    <source>
        <dbReference type="ARBA" id="ARBA00022932"/>
    </source>
</evidence>
<dbReference type="InterPro" id="IPR048466">
    <property type="entry name" value="DNA_pol3_delta-like_C"/>
</dbReference>
<dbReference type="EMBL" id="UAVB01000001">
    <property type="protein sequence ID" value="SQA17246.1"/>
    <property type="molecule type" value="Genomic_DNA"/>
</dbReference>
<evidence type="ECO:0000313" key="15">
    <source>
        <dbReference type="EMBL" id="RDY81571.1"/>
    </source>
</evidence>
<evidence type="ECO:0000259" key="9">
    <source>
        <dbReference type="Pfam" id="PF06144"/>
    </source>
</evidence>
<dbReference type="EC" id="2.7.7.7" evidence="1"/>
<keyword evidence="3 16" id="KW-0808">Transferase</keyword>
<evidence type="ECO:0000313" key="21">
    <source>
        <dbReference type="Proteomes" id="UP000093122"/>
    </source>
</evidence>
<evidence type="ECO:0000313" key="19">
    <source>
        <dbReference type="Proteomes" id="UP000035174"/>
    </source>
</evidence>
<dbReference type="Gene3D" id="3.40.50.300">
    <property type="entry name" value="P-loop containing nucleotide triphosphate hydrolases"/>
    <property type="match status" value="1"/>
</dbReference>
<comment type="catalytic activity">
    <reaction evidence="8">
        <text>DNA(n) + a 2'-deoxyribonucleoside 5'-triphosphate = DNA(n+1) + diphosphate</text>
        <dbReference type="Rhea" id="RHEA:22508"/>
        <dbReference type="Rhea" id="RHEA-COMP:17339"/>
        <dbReference type="Rhea" id="RHEA-COMP:17340"/>
        <dbReference type="ChEBI" id="CHEBI:33019"/>
        <dbReference type="ChEBI" id="CHEBI:61560"/>
        <dbReference type="ChEBI" id="CHEBI:173112"/>
        <dbReference type="EC" id="2.7.7.7"/>
    </reaction>
</comment>
<evidence type="ECO:0000313" key="22">
    <source>
        <dbReference type="Proteomes" id="UP000250200"/>
    </source>
</evidence>
<sequence length="345" mass="39681">MIAIEEIGRITPDNLGLVTVLAGEDLGQYAQMKEKLFQVIGFNKDDLAYSYFDLSEEDYQNAELDLESLPFLSDYKVVIFDQFQDITTDKKTYLDEQAMKRFEAYLQNPVDTTRLVICAPGKLDGKRRLVKLLKRDARVLEANTLKESDLKTYFQKYAHQEGLVFEAGVFDELLIKSNYDFSDTLTNIAFLKSYKTDGHISSNDVREAIPKSLQDNIFDLTQDVLLGRIDLARDLVRDLRLQGEDEIKLIAIMLGQFRMFLQVKILASKGKSESQIVSELSHYIGRKINPYQVKFAVRDSRNLPLAFLKEAIRILIETDYAIKRGTYDKDYLFDLALLKIAHKKP</sequence>
<dbReference type="GO" id="GO:0003677">
    <property type="term" value="F:DNA binding"/>
    <property type="evidence" value="ECO:0007669"/>
    <property type="project" value="InterPro"/>
</dbReference>
<protein>
    <recommendedName>
        <fullName evidence="2">DNA polymerase III subunit delta</fullName>
        <ecNumber evidence="1">2.7.7.7</ecNumber>
    </recommendedName>
</protein>
<evidence type="ECO:0000313" key="12">
    <source>
        <dbReference type="EMBL" id="KLL35641.1"/>
    </source>
</evidence>
<dbReference type="Proteomes" id="UP000250200">
    <property type="component" value="Unassembled WGS sequence"/>
</dbReference>
<dbReference type="EMBL" id="UHEW01000005">
    <property type="protein sequence ID" value="SUN29493.1"/>
    <property type="molecule type" value="Genomic_DNA"/>
</dbReference>
<keyword evidence="6" id="KW-0239">DNA-directed DNA polymerase</keyword>
<dbReference type="InterPro" id="IPR010372">
    <property type="entry name" value="DNA_pol3_delta_N"/>
</dbReference>
<evidence type="ECO:0000313" key="23">
    <source>
        <dbReference type="Proteomes" id="UP000254076"/>
    </source>
</evidence>
<evidence type="ECO:0000313" key="24">
    <source>
        <dbReference type="Proteomes" id="UP000255140"/>
    </source>
</evidence>
<dbReference type="EMBL" id="LCVB01000032">
    <property type="protein sequence ID" value="KLJ28285.1"/>
    <property type="molecule type" value="Genomic_DNA"/>
</dbReference>
<dbReference type="Proteomes" id="UP000093122">
    <property type="component" value="Unassembled WGS sequence"/>
</dbReference>
<dbReference type="EMBL" id="UHEQ01000004">
    <property type="protein sequence ID" value="SUN14822.1"/>
    <property type="molecule type" value="Genomic_DNA"/>
</dbReference>
<evidence type="ECO:0000313" key="11">
    <source>
        <dbReference type="EMBL" id="KLJ28285.1"/>
    </source>
</evidence>
<evidence type="ECO:0000256" key="7">
    <source>
        <dbReference type="ARBA" id="ARBA00034754"/>
    </source>
</evidence>
<name>A0A076Z622_STRAG</name>
<dbReference type="InterPro" id="IPR005790">
    <property type="entry name" value="DNA_polIII_delta"/>
</dbReference>
<feature type="domain" description="DNA polymerase III delta subunit-like C-terminal" evidence="10">
    <location>
        <begin position="214"/>
        <end position="340"/>
    </location>
</feature>
<dbReference type="EMBL" id="MAWT01000033">
    <property type="protein sequence ID" value="OCM71186.1"/>
    <property type="molecule type" value="Genomic_DNA"/>
</dbReference>
<evidence type="ECO:0000313" key="13">
    <source>
        <dbReference type="EMBL" id="MDK6898696.1"/>
    </source>
</evidence>
<reference evidence="22 23" key="4">
    <citation type="submission" date="2018-06" db="EMBL/GenBank/DDBJ databases">
        <authorList>
            <consortium name="Pathogen Informatics"/>
            <person name="Doyle S."/>
        </authorList>
    </citation>
    <scope>NUCLEOTIDE SEQUENCE [LARGE SCALE GENOMIC DNA]</scope>
    <source>
        <strain evidence="16 22">NCTC8181</strain>
        <strain evidence="17 23">NCTC8185</strain>
        <strain evidence="18 24">NCTC9828</strain>
    </source>
</reference>